<gene>
    <name evidence="3" type="ORF">FIBSPDRAFT_780984</name>
</gene>
<dbReference type="AlphaFoldDB" id="A0A166QMG0"/>
<dbReference type="PANTHER" id="PTHR43908">
    <property type="entry name" value="AT29763P-RELATED"/>
    <property type="match status" value="1"/>
</dbReference>
<dbReference type="Gene3D" id="1.10.287.110">
    <property type="entry name" value="DnaJ domain"/>
    <property type="match status" value="1"/>
</dbReference>
<dbReference type="PRINTS" id="PR00625">
    <property type="entry name" value="JDOMAIN"/>
</dbReference>
<name>A0A166QMG0_9AGAM</name>
<dbReference type="STRING" id="436010.A0A166QMG0"/>
<dbReference type="GO" id="GO:0005789">
    <property type="term" value="C:endoplasmic reticulum membrane"/>
    <property type="evidence" value="ECO:0007669"/>
    <property type="project" value="TreeGrafter"/>
</dbReference>
<dbReference type="OrthoDB" id="259708at2759"/>
<feature type="compositionally biased region" description="Acidic residues" evidence="1">
    <location>
        <begin position="18"/>
        <end position="27"/>
    </location>
</feature>
<protein>
    <submittedName>
        <fullName evidence="3">DnaJ-domain-containing protein</fullName>
    </submittedName>
</protein>
<dbReference type="InterPro" id="IPR051100">
    <property type="entry name" value="DnaJ_subfamily_B/C"/>
</dbReference>
<evidence type="ECO:0000256" key="1">
    <source>
        <dbReference type="SAM" id="MobiDB-lite"/>
    </source>
</evidence>
<organism evidence="3 4">
    <name type="scientific">Athelia psychrophila</name>
    <dbReference type="NCBI Taxonomy" id="1759441"/>
    <lineage>
        <taxon>Eukaryota</taxon>
        <taxon>Fungi</taxon>
        <taxon>Dikarya</taxon>
        <taxon>Basidiomycota</taxon>
        <taxon>Agaricomycotina</taxon>
        <taxon>Agaricomycetes</taxon>
        <taxon>Agaricomycetidae</taxon>
        <taxon>Atheliales</taxon>
        <taxon>Atheliaceae</taxon>
        <taxon>Athelia</taxon>
    </lineage>
</organism>
<feature type="domain" description="J" evidence="2">
    <location>
        <begin position="86"/>
        <end position="153"/>
    </location>
</feature>
<dbReference type="InterPro" id="IPR001623">
    <property type="entry name" value="DnaJ_domain"/>
</dbReference>
<dbReference type="PROSITE" id="PS50076">
    <property type="entry name" value="DNAJ_2"/>
    <property type="match status" value="1"/>
</dbReference>
<dbReference type="SUPFAM" id="SSF46565">
    <property type="entry name" value="Chaperone J-domain"/>
    <property type="match status" value="1"/>
</dbReference>
<feature type="region of interest" description="Disordered" evidence="1">
    <location>
        <begin position="17"/>
        <end position="74"/>
    </location>
</feature>
<dbReference type="SMART" id="SM00271">
    <property type="entry name" value="DnaJ"/>
    <property type="match status" value="1"/>
</dbReference>
<evidence type="ECO:0000259" key="2">
    <source>
        <dbReference type="PROSITE" id="PS50076"/>
    </source>
</evidence>
<accession>A0A166QMG0</accession>
<dbReference type="CDD" id="cd06257">
    <property type="entry name" value="DnaJ"/>
    <property type="match status" value="1"/>
</dbReference>
<reference evidence="3 4" key="1">
    <citation type="journal article" date="2016" name="Mol. Biol. Evol.">
        <title>Comparative Genomics of Early-Diverging Mushroom-Forming Fungi Provides Insights into the Origins of Lignocellulose Decay Capabilities.</title>
        <authorList>
            <person name="Nagy L.G."/>
            <person name="Riley R."/>
            <person name="Tritt A."/>
            <person name="Adam C."/>
            <person name="Daum C."/>
            <person name="Floudas D."/>
            <person name="Sun H."/>
            <person name="Yadav J.S."/>
            <person name="Pangilinan J."/>
            <person name="Larsson K.H."/>
            <person name="Matsuura K."/>
            <person name="Barry K."/>
            <person name="Labutti K."/>
            <person name="Kuo R."/>
            <person name="Ohm R.A."/>
            <person name="Bhattacharya S.S."/>
            <person name="Shirouzu T."/>
            <person name="Yoshinaga Y."/>
            <person name="Martin F.M."/>
            <person name="Grigoriev I.V."/>
            <person name="Hibbett D.S."/>
        </authorList>
    </citation>
    <scope>NUCLEOTIDE SEQUENCE [LARGE SCALE GENOMIC DNA]</scope>
    <source>
        <strain evidence="3 4">CBS 109695</strain>
    </source>
</reference>
<keyword evidence="4" id="KW-1185">Reference proteome</keyword>
<sequence length="338" mass="37562">MFSYVISSATSYFHLPIEEEDDDDDDGLPFYPKNISWQPNSASSSSMSSPSHSRSSSSSSSSASSSTNPGPDRRAATMNEVLAKNDLYDILGISRKATLDKNTLRRAYLSRSKACHPDKFPNNPKATHAFQKVSVAYDVLSTPSSKRMYDTRTRRSAAYDYWSPQGQHNAAHADDTFRAVIIGVFNDFLDGDVEMIRTLLRSVNDINPSLKIGEDSVDSVLATLRAVRERALTCRTCVIALHTDLSTLLELQHTFRQLSYFDLRGRFRVSIQLTRITLGLPVTLERALKGQGAVGEMRNDSGGKEGRTRRGSNVLLPRPMYALIKGIDGVLGRMERIM</sequence>
<dbReference type="GO" id="GO:0030544">
    <property type="term" value="F:Hsp70 protein binding"/>
    <property type="evidence" value="ECO:0007669"/>
    <property type="project" value="TreeGrafter"/>
</dbReference>
<dbReference type="InterPro" id="IPR036869">
    <property type="entry name" value="J_dom_sf"/>
</dbReference>
<dbReference type="EMBL" id="KV417509">
    <property type="protein sequence ID" value="KZP27326.1"/>
    <property type="molecule type" value="Genomic_DNA"/>
</dbReference>
<evidence type="ECO:0000313" key="3">
    <source>
        <dbReference type="EMBL" id="KZP27326.1"/>
    </source>
</evidence>
<dbReference type="Proteomes" id="UP000076532">
    <property type="component" value="Unassembled WGS sequence"/>
</dbReference>
<proteinExistence type="predicted"/>
<evidence type="ECO:0000313" key="4">
    <source>
        <dbReference type="Proteomes" id="UP000076532"/>
    </source>
</evidence>
<feature type="compositionally biased region" description="Low complexity" evidence="1">
    <location>
        <begin position="41"/>
        <end position="66"/>
    </location>
</feature>
<dbReference type="PANTHER" id="PTHR43908:SF3">
    <property type="entry name" value="AT29763P-RELATED"/>
    <property type="match status" value="1"/>
</dbReference>
<dbReference type="Pfam" id="PF00226">
    <property type="entry name" value="DnaJ"/>
    <property type="match status" value="1"/>
</dbReference>
<dbReference type="GO" id="GO:0071218">
    <property type="term" value="P:cellular response to misfolded protein"/>
    <property type="evidence" value="ECO:0007669"/>
    <property type="project" value="TreeGrafter"/>
</dbReference>